<dbReference type="Proteomes" id="UP001165101">
    <property type="component" value="Unassembled WGS sequence"/>
</dbReference>
<keyword evidence="2" id="KW-1185">Reference proteome</keyword>
<dbReference type="EMBL" id="BSXV01000153">
    <property type="protein sequence ID" value="GME87769.1"/>
    <property type="molecule type" value="Genomic_DNA"/>
</dbReference>
<evidence type="ECO:0000313" key="2">
    <source>
        <dbReference type="Proteomes" id="UP001165101"/>
    </source>
</evidence>
<reference evidence="1" key="1">
    <citation type="submission" date="2023-04" db="EMBL/GenBank/DDBJ databases">
        <title>Candida boidinii NBRC 1967.</title>
        <authorList>
            <person name="Ichikawa N."/>
            <person name="Sato H."/>
            <person name="Tonouchi N."/>
        </authorList>
    </citation>
    <scope>NUCLEOTIDE SEQUENCE</scope>
    <source>
        <strain evidence="1">NBRC 1967</strain>
    </source>
</reference>
<evidence type="ECO:0000313" key="1">
    <source>
        <dbReference type="EMBL" id="GME87769.1"/>
    </source>
</evidence>
<organism evidence="1 2">
    <name type="scientific">Candida boidinii</name>
    <name type="common">Yeast</name>
    <dbReference type="NCBI Taxonomy" id="5477"/>
    <lineage>
        <taxon>Eukaryota</taxon>
        <taxon>Fungi</taxon>
        <taxon>Dikarya</taxon>
        <taxon>Ascomycota</taxon>
        <taxon>Saccharomycotina</taxon>
        <taxon>Pichiomycetes</taxon>
        <taxon>Pichiales</taxon>
        <taxon>Pichiaceae</taxon>
        <taxon>Ogataea</taxon>
        <taxon>Ogataea/Candida clade</taxon>
    </lineage>
</organism>
<gene>
    <name evidence="1" type="ORF">Cboi01_000054900</name>
</gene>
<name>A0ACB5TFE9_CANBO</name>
<protein>
    <submittedName>
        <fullName evidence="1">Unnamed protein product</fullName>
    </submittedName>
</protein>
<proteinExistence type="predicted"/>
<accession>A0ACB5TFE9</accession>
<sequence>MSQSEEHPPARRILAFDIHGDLEFQTTNKQMQNYRIDLTKKDEALLIGAQTLMWVRGTAVVRKFTYESMIINAFFVTFNENNVILTDSQRKNLKKVLVVVLKDQLRVYENQGKCQTVTLPFFVKNAFSFENGIIINKEPDSSANSINSNNNANTSAILQSPLVNQFSHNNQQQKQQQTCQLNSFLNFGSMISTSNQSSNEGNFLTLLDPLGELGSIVSSSTTSFSSKEEIISFPKHSSISIAVAYNPVENLIIMYHTRYLSRSNKNLTNTTSTPSINRKQSKRSISMASDGSSLPASATTPSASKIIDDADISKQFRFASGSEMNSDFQSHSSSYNYNQPHNNLFDAYKLRKDIIFSRITTFESDENPENLKIFNVSYKDKESVVICNLKESTIDFFIFQDSGNSISKPTFRSTYNLKARDGVPLNSKMGHKGYIVILYDEYNISLVNPFLGIVTPALNLFNRLPPVKSLQSCNESELVLLCDNDKHYSLHLALTPQNQLVQKLMEMMKYLSSSYVYEYFWIQWSINLSLNENNNDDWETYITTLLSLIIPDNTKFEIPLQMKNDVLKCLPSAFIARRDNSSNTNLGHCSLTDMASLILLSLHLIREDLRLNILLGDSVEKLSVLLAQISSWCGWSEEWISYYRVDPKTLDKTPRFLISQPLPRAPNLLESLASLFSNKIVPYITFAQVSEEDDRVDEIITPRTYYILRLFEAIMSNDFGPHDVVSMMVDYNLQVHDLETFPAGVFLPLKNIIVYCQNNPSSYWIVGSKELELIERKDLLAFSESSKFLKETNNIIRGIQNSSNNVDGKLLENFNVMGSNHNDKPREMAQILQFINSNEMISAWDGQAEADRNHVTKLIFCEDRRFYELTRLLQTSKVQTATLKMAIDNPSLDEEVRLTEQRLLATKVALKTLTVPLGRAAIFLSSKKPLMTERFPISKMNLNAMILPDMFTVTLDKDKIDKSLYDWGFFHNGASAGLMVSRNSTEISGSWIVFNKPPILNPQHAGFLLGLGLNGHLRKLEEWHIYNYLGPKHNYTSVGLLLGMSASLKGTMDVKLTKVLSVHVVALLPIGSSDLNVPLSVQTAGLIGIGLLYLETQHRRMTEVLLTQISANLVNNDMEYVNEGYRLASGIALGYINLGKGQLTKDSHVIDQLLSLAISIRDTQTPQEFDKSCGGAIMALMFMFLKTNNYETAAKLSLPSTVQLLDYIRPDFLMLRCLCKNMIMWDNIRPTRIWINSQIPVCLRDQYDIKGINLLDSDNLPYINVIGGLCLSIGVRYASSSNLIAKESLIYYLDQLMRLSLLKVSNYDSKISLINIRNIRDIVSISLSLVMAGSGDLDTFKRLRVLQGFTDSYTNYVVILGLQV</sequence>
<comment type="caution">
    <text evidence="1">The sequence shown here is derived from an EMBL/GenBank/DDBJ whole genome shotgun (WGS) entry which is preliminary data.</text>
</comment>